<reference evidence="3" key="1">
    <citation type="submission" date="2017-02" db="UniProtKB">
        <authorList>
            <consortium name="WormBaseParasite"/>
        </authorList>
    </citation>
    <scope>IDENTIFICATION</scope>
</reference>
<evidence type="ECO:0000313" key="3">
    <source>
        <dbReference type="WBParaSite" id="BTMF_0001070201-mRNA-1"/>
    </source>
</evidence>
<dbReference type="WBParaSite" id="BTMF_0001070201-mRNA-1">
    <property type="protein sequence ID" value="BTMF_0001070201-mRNA-1"/>
    <property type="gene ID" value="BTMF_0001070201"/>
</dbReference>
<name>A0A0R3QSK0_9BILA</name>
<protein>
    <submittedName>
        <fullName evidence="3">Secreted protein</fullName>
    </submittedName>
</protein>
<sequence>MHFVQDILMWYNSPKTQHYNSGEVLLWTYYFAFNVIFHFRNSCHFVVLVIDDFAISTCIARETLCLLCNKRRFCQRYCITHPRHCNAVISRIRTGKC</sequence>
<keyword evidence="2" id="KW-1185">Reference proteome</keyword>
<dbReference type="AlphaFoldDB" id="A0A0R3QSK0"/>
<accession>A0A0R3QSK0</accession>
<organism evidence="3">
    <name type="scientific">Brugia timori</name>
    <dbReference type="NCBI Taxonomy" id="42155"/>
    <lineage>
        <taxon>Eukaryota</taxon>
        <taxon>Metazoa</taxon>
        <taxon>Ecdysozoa</taxon>
        <taxon>Nematoda</taxon>
        <taxon>Chromadorea</taxon>
        <taxon>Rhabditida</taxon>
        <taxon>Spirurina</taxon>
        <taxon>Spiruromorpha</taxon>
        <taxon>Filarioidea</taxon>
        <taxon>Onchocercidae</taxon>
        <taxon>Brugia</taxon>
    </lineage>
</organism>
<evidence type="ECO:0000313" key="2">
    <source>
        <dbReference type="Proteomes" id="UP000280834"/>
    </source>
</evidence>
<evidence type="ECO:0000313" key="1">
    <source>
        <dbReference type="EMBL" id="VDO29268.1"/>
    </source>
</evidence>
<proteinExistence type="predicted"/>
<gene>
    <name evidence="1" type="ORF">BTMF_LOCUS8736</name>
</gene>
<reference evidence="1 2" key="2">
    <citation type="submission" date="2018-11" db="EMBL/GenBank/DDBJ databases">
        <authorList>
            <consortium name="Pathogen Informatics"/>
        </authorList>
    </citation>
    <scope>NUCLEOTIDE SEQUENCE [LARGE SCALE GENOMIC DNA]</scope>
</reference>
<dbReference type="EMBL" id="UZAG01016571">
    <property type="protein sequence ID" value="VDO29268.1"/>
    <property type="molecule type" value="Genomic_DNA"/>
</dbReference>
<dbReference type="Proteomes" id="UP000280834">
    <property type="component" value="Unassembled WGS sequence"/>
</dbReference>